<sequence length="121" mass="13883">MSEMNNLQTRQAEYTDMYAKLIDRMQSVRVILEQMSGQEYAAANTYTNNMEMIARFYEEVGVSLCELDFQEYLRQNDLNLFIEILAVGRAISLMKNLLVNVKQSLEAATGKSDQSIPNQNN</sequence>
<proteinExistence type="predicted"/>
<reference evidence="1" key="1">
    <citation type="submission" date="2019-07" db="EMBL/GenBank/DDBJ databases">
        <authorList>
            <consortium name="PulseNet: The National Subtyping Network for Foodborne Disease Surveillance"/>
            <person name="Tarr C.L."/>
            <person name="Trees E."/>
            <person name="Katz L.S."/>
            <person name="Carleton-Romer H.A."/>
            <person name="Stroika S."/>
            <person name="Kucerova Z."/>
            <person name="Roache K.F."/>
            <person name="Sabol A.L."/>
            <person name="Besser J."/>
            <person name="Gerner-Smidt P."/>
        </authorList>
    </citation>
    <scope>NUCLEOTIDE SEQUENCE</scope>
    <source>
        <strain evidence="1">PNUSAS081329</strain>
    </source>
</reference>
<name>A0A5Y2ZY34_SALER</name>
<accession>A0A5Y2ZY34</accession>
<gene>
    <name evidence="1" type="ORF">FNG02_15255</name>
</gene>
<dbReference type="EMBL" id="AAIPPN010000005">
    <property type="protein sequence ID" value="ECG8066826.1"/>
    <property type="molecule type" value="Genomic_DNA"/>
</dbReference>
<evidence type="ECO:0000313" key="1">
    <source>
        <dbReference type="EMBL" id="ECG8066826.1"/>
    </source>
</evidence>
<comment type="caution">
    <text evidence="1">The sequence shown here is derived from an EMBL/GenBank/DDBJ whole genome shotgun (WGS) entry which is preliminary data.</text>
</comment>
<protein>
    <submittedName>
        <fullName evidence="1">Uncharacterized protein</fullName>
    </submittedName>
</protein>
<organism evidence="1">
    <name type="scientific">Salmonella enterica</name>
    <name type="common">Salmonella choleraesuis</name>
    <dbReference type="NCBI Taxonomy" id="28901"/>
    <lineage>
        <taxon>Bacteria</taxon>
        <taxon>Pseudomonadati</taxon>
        <taxon>Pseudomonadota</taxon>
        <taxon>Gammaproteobacteria</taxon>
        <taxon>Enterobacterales</taxon>
        <taxon>Enterobacteriaceae</taxon>
        <taxon>Salmonella</taxon>
    </lineage>
</organism>
<dbReference type="AlphaFoldDB" id="A0A5Y2ZY34"/>